<gene>
    <name evidence="2" type="ORF">HMPREF9220_0733</name>
</gene>
<dbReference type="GO" id="GO:0033567">
    <property type="term" value="P:DNA replication, Okazaki fragment processing"/>
    <property type="evidence" value="ECO:0007669"/>
    <property type="project" value="InterPro"/>
</dbReference>
<dbReference type="GO" id="GO:0003677">
    <property type="term" value="F:DNA binding"/>
    <property type="evidence" value="ECO:0007669"/>
    <property type="project" value="InterPro"/>
</dbReference>
<dbReference type="Pfam" id="PF02739">
    <property type="entry name" value="5_3_exonuc_N"/>
    <property type="match status" value="1"/>
</dbReference>
<organism evidence="2 3">
    <name type="scientific">Dialister micraerophilus UPII 345-E</name>
    <dbReference type="NCBI Taxonomy" id="910314"/>
    <lineage>
        <taxon>Bacteria</taxon>
        <taxon>Bacillati</taxon>
        <taxon>Bacillota</taxon>
        <taxon>Negativicutes</taxon>
        <taxon>Veillonellales</taxon>
        <taxon>Veillonellaceae</taxon>
        <taxon>Dialister</taxon>
    </lineage>
</organism>
<dbReference type="Gene3D" id="3.40.50.1010">
    <property type="entry name" value="5'-nuclease"/>
    <property type="match status" value="1"/>
</dbReference>
<dbReference type="Proteomes" id="UP000004594">
    <property type="component" value="Unassembled WGS sequence"/>
</dbReference>
<accession>E4LAA3</accession>
<feature type="domain" description="5'-3' exonuclease alpha-helical arch N-terminal" evidence="1">
    <location>
        <begin position="57"/>
        <end position="155"/>
    </location>
</feature>
<dbReference type="AlphaFoldDB" id="E4LAA3"/>
<reference evidence="2 3" key="1">
    <citation type="submission" date="2010-11" db="EMBL/GenBank/DDBJ databases">
        <authorList>
            <person name="Durkin A.S."/>
            <person name="Madupu R."/>
            <person name="Torralba M."/>
            <person name="Gillis M."/>
            <person name="Methe B."/>
            <person name="Sutton G."/>
            <person name="Nelson K.E."/>
        </authorList>
    </citation>
    <scope>NUCLEOTIDE SEQUENCE [LARGE SCALE GENOMIC DNA]</scope>
    <source>
        <strain evidence="2 3">UPII 345-E</strain>
    </source>
</reference>
<dbReference type="SUPFAM" id="SSF47807">
    <property type="entry name" value="5' to 3' exonuclease, C-terminal subdomain"/>
    <property type="match status" value="1"/>
</dbReference>
<dbReference type="eggNOG" id="COG0258">
    <property type="taxonomic scope" value="Bacteria"/>
</dbReference>
<evidence type="ECO:0000313" key="3">
    <source>
        <dbReference type="Proteomes" id="UP000004594"/>
    </source>
</evidence>
<evidence type="ECO:0000259" key="1">
    <source>
        <dbReference type="Pfam" id="PF02739"/>
    </source>
</evidence>
<comment type="caution">
    <text evidence="2">The sequence shown here is derived from an EMBL/GenBank/DDBJ whole genome shotgun (WGS) entry which is preliminary data.</text>
</comment>
<dbReference type="InterPro" id="IPR029060">
    <property type="entry name" value="PIN-like_dom_sf"/>
</dbReference>
<proteinExistence type="predicted"/>
<dbReference type="InterPro" id="IPR038969">
    <property type="entry name" value="FEN"/>
</dbReference>
<evidence type="ECO:0000313" key="2">
    <source>
        <dbReference type="EMBL" id="EFR42284.1"/>
    </source>
</evidence>
<dbReference type="EMBL" id="AENT01000028">
    <property type="protein sequence ID" value="EFR42284.1"/>
    <property type="molecule type" value="Genomic_DNA"/>
</dbReference>
<dbReference type="SUPFAM" id="SSF88723">
    <property type="entry name" value="PIN domain-like"/>
    <property type="match status" value="1"/>
</dbReference>
<dbReference type="InterPro" id="IPR036279">
    <property type="entry name" value="5-3_exonuclease_C_sf"/>
</dbReference>
<dbReference type="InterPro" id="IPR020046">
    <property type="entry name" value="5-3_exonucl_a-hlix_arch_N"/>
</dbReference>
<dbReference type="GO" id="GO:0017108">
    <property type="term" value="F:5'-flap endonuclease activity"/>
    <property type="evidence" value="ECO:0007669"/>
    <property type="project" value="InterPro"/>
</dbReference>
<dbReference type="PANTHER" id="PTHR42646:SF2">
    <property type="entry name" value="5'-3' EXONUCLEASE FAMILY PROTEIN"/>
    <property type="match status" value="1"/>
</dbReference>
<protein>
    <submittedName>
        <fullName evidence="2">Putative Exodeoxyribonuclease</fullName>
    </submittedName>
</protein>
<sequence>MIATKKNKPLYLLFDGDMLVFEAAASCETTVNWYGDVWTVHSNASDTQAMVEDRIADITSKILTKLNIDTKYEIIICFSDPEKNFRKEILTSYKGTRSGKLKPTSYGATRTWIEERYNCCCYPTLEADDCVGLLANKYKGHEVHISGDKDFKTIAGIFYNHLQGEMYTITEEEAYRNFLVQTLAGDTADNYKGCPRIGVKSANKAFDSYGVSWETVVWLFKHAGLTEEDALTQARVAYILQKKGDYDIKSHKVRLWKPSKKN</sequence>
<dbReference type="OrthoDB" id="9806424at2"/>
<name>E4LAA3_9FIRM</name>
<dbReference type="Gene3D" id="1.10.150.20">
    <property type="entry name" value="5' to 3' exonuclease, C-terminal subdomain"/>
    <property type="match status" value="1"/>
</dbReference>
<dbReference type="PANTHER" id="PTHR42646">
    <property type="entry name" value="FLAP ENDONUCLEASE XNI"/>
    <property type="match status" value="1"/>
</dbReference>
<dbReference type="RefSeq" id="WP_007555149.1">
    <property type="nucleotide sequence ID" value="NZ_AENT01000028.1"/>
</dbReference>